<dbReference type="InterPro" id="IPR024752">
    <property type="entry name" value="Myb/SANT-like_dom"/>
</dbReference>
<evidence type="ECO:0000313" key="3">
    <source>
        <dbReference type="Proteomes" id="UP000032304"/>
    </source>
</evidence>
<dbReference type="Gramene" id="KJB15401">
    <property type="protein sequence ID" value="KJB15401"/>
    <property type="gene ID" value="B456_002G176400"/>
</dbReference>
<protein>
    <recommendedName>
        <fullName evidence="1">Myb/SANT-like domain-containing protein</fullName>
    </recommendedName>
</protein>
<accession>A0A0D2QEP7</accession>
<name>A0A0D2QEP7_GOSRA</name>
<gene>
    <name evidence="2" type="ORF">B456_002G176400</name>
</gene>
<organism evidence="2 3">
    <name type="scientific">Gossypium raimondii</name>
    <name type="common">Peruvian cotton</name>
    <name type="synonym">Gossypium klotzschianum subsp. raimondii</name>
    <dbReference type="NCBI Taxonomy" id="29730"/>
    <lineage>
        <taxon>Eukaryota</taxon>
        <taxon>Viridiplantae</taxon>
        <taxon>Streptophyta</taxon>
        <taxon>Embryophyta</taxon>
        <taxon>Tracheophyta</taxon>
        <taxon>Spermatophyta</taxon>
        <taxon>Magnoliopsida</taxon>
        <taxon>eudicotyledons</taxon>
        <taxon>Gunneridae</taxon>
        <taxon>Pentapetalae</taxon>
        <taxon>rosids</taxon>
        <taxon>malvids</taxon>
        <taxon>Malvales</taxon>
        <taxon>Malvaceae</taxon>
        <taxon>Malvoideae</taxon>
        <taxon>Gossypium</taxon>
    </lineage>
</organism>
<proteinExistence type="predicted"/>
<keyword evidence="3" id="KW-1185">Reference proteome</keyword>
<sequence length="204" mass="23500">MTNVKKETGKDYSQKQFKIMWDALKKEWKAWKKLKGRDTGLGWNLIKRTVDASDDWWESRLKVVPKAQKFRTSVATDDKAWTPSSGTFHSEFFEDVGNDIPEKNEEENVRNDVHISNDVHIDGNDQKMKTSEISTSHFKIGKKKSSKQIGGATILSSQIEKLCNATDNMTIKMFDSMLKEVPKASPLYFFSLKLLLNKDKQIMF</sequence>
<reference evidence="2 3" key="1">
    <citation type="journal article" date="2012" name="Nature">
        <title>Repeated polyploidization of Gossypium genomes and the evolution of spinnable cotton fibres.</title>
        <authorList>
            <person name="Paterson A.H."/>
            <person name="Wendel J.F."/>
            <person name="Gundlach H."/>
            <person name="Guo H."/>
            <person name="Jenkins J."/>
            <person name="Jin D."/>
            <person name="Llewellyn D."/>
            <person name="Showmaker K.C."/>
            <person name="Shu S."/>
            <person name="Udall J."/>
            <person name="Yoo M.J."/>
            <person name="Byers R."/>
            <person name="Chen W."/>
            <person name="Doron-Faigenboim A."/>
            <person name="Duke M.V."/>
            <person name="Gong L."/>
            <person name="Grimwood J."/>
            <person name="Grover C."/>
            <person name="Grupp K."/>
            <person name="Hu G."/>
            <person name="Lee T.H."/>
            <person name="Li J."/>
            <person name="Lin L."/>
            <person name="Liu T."/>
            <person name="Marler B.S."/>
            <person name="Page J.T."/>
            <person name="Roberts A.W."/>
            <person name="Romanel E."/>
            <person name="Sanders W.S."/>
            <person name="Szadkowski E."/>
            <person name="Tan X."/>
            <person name="Tang H."/>
            <person name="Xu C."/>
            <person name="Wang J."/>
            <person name="Wang Z."/>
            <person name="Zhang D."/>
            <person name="Zhang L."/>
            <person name="Ashrafi H."/>
            <person name="Bedon F."/>
            <person name="Bowers J.E."/>
            <person name="Brubaker C.L."/>
            <person name="Chee P.W."/>
            <person name="Das S."/>
            <person name="Gingle A.R."/>
            <person name="Haigler C.H."/>
            <person name="Harker D."/>
            <person name="Hoffmann L.V."/>
            <person name="Hovav R."/>
            <person name="Jones D.C."/>
            <person name="Lemke C."/>
            <person name="Mansoor S."/>
            <person name="ur Rahman M."/>
            <person name="Rainville L.N."/>
            <person name="Rambani A."/>
            <person name="Reddy U.K."/>
            <person name="Rong J.K."/>
            <person name="Saranga Y."/>
            <person name="Scheffler B.E."/>
            <person name="Scheffler J.A."/>
            <person name="Stelly D.M."/>
            <person name="Triplett B.A."/>
            <person name="Van Deynze A."/>
            <person name="Vaslin M.F."/>
            <person name="Waghmare V.N."/>
            <person name="Walford S.A."/>
            <person name="Wright R.J."/>
            <person name="Zaki E.A."/>
            <person name="Zhang T."/>
            <person name="Dennis E.S."/>
            <person name="Mayer K.F."/>
            <person name="Peterson D.G."/>
            <person name="Rokhsar D.S."/>
            <person name="Wang X."/>
            <person name="Schmutz J."/>
        </authorList>
    </citation>
    <scope>NUCLEOTIDE SEQUENCE [LARGE SCALE GENOMIC DNA]</scope>
</reference>
<dbReference type="PANTHER" id="PTHR31704">
    <property type="entry name" value="MYB/SANT-LIKE DNA-BINDING DOMAIN PROTEIN-RELATED"/>
    <property type="match status" value="1"/>
</dbReference>
<dbReference type="PANTHER" id="PTHR31704:SF37">
    <property type="entry name" value="HEAT SHOCK PROTEIN"/>
    <property type="match status" value="1"/>
</dbReference>
<evidence type="ECO:0000313" key="2">
    <source>
        <dbReference type="EMBL" id="KJB15401.1"/>
    </source>
</evidence>
<evidence type="ECO:0000259" key="1">
    <source>
        <dbReference type="Pfam" id="PF12776"/>
    </source>
</evidence>
<dbReference type="Proteomes" id="UP000032304">
    <property type="component" value="Chromosome 2"/>
</dbReference>
<dbReference type="STRING" id="29730.A0A0D2QEP7"/>
<dbReference type="EMBL" id="CM001741">
    <property type="protein sequence ID" value="KJB15401.1"/>
    <property type="molecule type" value="Genomic_DNA"/>
</dbReference>
<dbReference type="Pfam" id="PF12776">
    <property type="entry name" value="Myb_DNA-bind_3"/>
    <property type="match status" value="1"/>
</dbReference>
<dbReference type="AlphaFoldDB" id="A0A0D2QEP7"/>
<feature type="domain" description="Myb/SANT-like" evidence="1">
    <location>
        <begin position="3"/>
        <end position="58"/>
    </location>
</feature>